<evidence type="ECO:0000313" key="9">
    <source>
        <dbReference type="EMBL" id="EME65671.1"/>
    </source>
</evidence>
<evidence type="ECO:0000256" key="3">
    <source>
        <dbReference type="ARBA" id="ARBA00022723"/>
    </source>
</evidence>
<dbReference type="Pfam" id="PF00111">
    <property type="entry name" value="Fer2"/>
    <property type="match status" value="1"/>
</dbReference>
<keyword evidence="3" id="KW-0479">Metal-binding</keyword>
<name>M2XXH3_9PSEU</name>
<dbReference type="Proteomes" id="UP000054226">
    <property type="component" value="Unassembled WGS sequence"/>
</dbReference>
<dbReference type="PANTHER" id="PTHR23426">
    <property type="entry name" value="FERREDOXIN/ADRENODOXIN"/>
    <property type="match status" value="1"/>
</dbReference>
<feature type="compositionally biased region" description="Polar residues" evidence="7">
    <location>
        <begin position="110"/>
        <end position="126"/>
    </location>
</feature>
<proteinExistence type="inferred from homology"/>
<keyword evidence="10" id="KW-1185">Reference proteome</keyword>
<evidence type="ECO:0000256" key="2">
    <source>
        <dbReference type="ARBA" id="ARBA00022714"/>
    </source>
</evidence>
<dbReference type="CDD" id="cd00207">
    <property type="entry name" value="fer2"/>
    <property type="match status" value="1"/>
</dbReference>
<dbReference type="InterPro" id="IPR036010">
    <property type="entry name" value="2Fe-2S_ferredoxin-like_sf"/>
</dbReference>
<dbReference type="PROSITE" id="PS51085">
    <property type="entry name" value="2FE2S_FER_2"/>
    <property type="match status" value="1"/>
</dbReference>
<dbReference type="InterPro" id="IPR001041">
    <property type="entry name" value="2Fe-2S_ferredoxin-type"/>
</dbReference>
<dbReference type="GO" id="GO:0009055">
    <property type="term" value="F:electron transfer activity"/>
    <property type="evidence" value="ECO:0007669"/>
    <property type="project" value="TreeGrafter"/>
</dbReference>
<dbReference type="Gene3D" id="3.10.20.30">
    <property type="match status" value="1"/>
</dbReference>
<evidence type="ECO:0000256" key="4">
    <source>
        <dbReference type="ARBA" id="ARBA00023004"/>
    </source>
</evidence>
<dbReference type="AlphaFoldDB" id="M2XXH3"/>
<protein>
    <submittedName>
        <fullName evidence="9">(2Fe-2S) ferredoxin</fullName>
    </submittedName>
</protein>
<feature type="domain" description="2Fe-2S ferredoxin-type" evidence="8">
    <location>
        <begin position="2"/>
        <end position="104"/>
    </location>
</feature>
<comment type="similarity">
    <text evidence="1">Belongs to the adrenodoxin/putidaredoxin family.</text>
</comment>
<evidence type="ECO:0000256" key="1">
    <source>
        <dbReference type="ARBA" id="ARBA00010914"/>
    </source>
</evidence>
<comment type="caution">
    <text evidence="9">The sequence shown here is derived from an EMBL/GenBank/DDBJ whole genome shotgun (WGS) entry which is preliminary data.</text>
</comment>
<dbReference type="InterPro" id="IPR001055">
    <property type="entry name" value="Adrenodoxin-like"/>
</dbReference>
<dbReference type="InterPro" id="IPR012675">
    <property type="entry name" value="Beta-grasp_dom_sf"/>
</dbReference>
<evidence type="ECO:0000259" key="8">
    <source>
        <dbReference type="PROSITE" id="PS51085"/>
    </source>
</evidence>
<dbReference type="GO" id="GO:0046872">
    <property type="term" value="F:metal ion binding"/>
    <property type="evidence" value="ECO:0007669"/>
    <property type="project" value="UniProtKB-KW"/>
</dbReference>
<dbReference type="PANTHER" id="PTHR23426:SF65">
    <property type="entry name" value="FERREDOXIN-2, MITOCHONDRIAL"/>
    <property type="match status" value="1"/>
</dbReference>
<dbReference type="PATRIC" id="fig|1284240.4.peg.38"/>
<dbReference type="RefSeq" id="WP_007027992.1">
    <property type="nucleotide sequence ID" value="NZ_AOHO01000012.1"/>
</dbReference>
<dbReference type="SUPFAM" id="SSF54292">
    <property type="entry name" value="2Fe-2S ferredoxin-like"/>
    <property type="match status" value="1"/>
</dbReference>
<reference evidence="9 10" key="1">
    <citation type="journal article" date="2013" name="Genome Announc.">
        <title>Draft Genome Sequence of Amycolatopsis decaplanina Strain DSM 44594T.</title>
        <authorList>
            <person name="Kaur N."/>
            <person name="Kumar S."/>
            <person name="Bala M."/>
            <person name="Raghava G.P."/>
            <person name="Mayilraj S."/>
        </authorList>
    </citation>
    <scope>NUCLEOTIDE SEQUENCE [LARGE SCALE GENOMIC DNA]</scope>
    <source>
        <strain evidence="9 10">DSM 44594</strain>
    </source>
</reference>
<dbReference type="EMBL" id="AOHO01000012">
    <property type="protein sequence ID" value="EME65671.1"/>
    <property type="molecule type" value="Genomic_DNA"/>
</dbReference>
<keyword evidence="4" id="KW-0408">Iron</keyword>
<gene>
    <name evidence="9" type="ORF">H074_00207</name>
</gene>
<keyword evidence="2" id="KW-0001">2Fe-2S</keyword>
<accession>M2XXH3</accession>
<dbReference type="PRINTS" id="PR00355">
    <property type="entry name" value="ADRENODOXIN"/>
</dbReference>
<evidence type="ECO:0000256" key="7">
    <source>
        <dbReference type="SAM" id="MobiDB-lite"/>
    </source>
</evidence>
<evidence type="ECO:0000256" key="6">
    <source>
        <dbReference type="ARBA" id="ARBA00034078"/>
    </source>
</evidence>
<comment type="cofactor">
    <cofactor evidence="6">
        <name>[2Fe-2S] cluster</name>
        <dbReference type="ChEBI" id="CHEBI:190135"/>
    </cofactor>
</comment>
<feature type="region of interest" description="Disordered" evidence="7">
    <location>
        <begin position="102"/>
        <end position="126"/>
    </location>
</feature>
<keyword evidence="5" id="KW-0411">Iron-sulfur</keyword>
<evidence type="ECO:0000313" key="10">
    <source>
        <dbReference type="Proteomes" id="UP000054226"/>
    </source>
</evidence>
<sequence length="126" mass="13377">MADLIVTAPTGGESALDGTGTETVMERVRQAGLPVRGECGGSMYCGTCHVIVDPAWAGRLKPPGEEETDLLDTLHDRQQTSRLGCQITMTDELHGLRVRLPGTLARPPRQRTSGNPGTISPLSARG</sequence>
<dbReference type="OrthoDB" id="9799640at2"/>
<evidence type="ECO:0000256" key="5">
    <source>
        <dbReference type="ARBA" id="ARBA00023014"/>
    </source>
</evidence>
<dbReference type="GO" id="GO:0140647">
    <property type="term" value="P:P450-containing electron transport chain"/>
    <property type="evidence" value="ECO:0007669"/>
    <property type="project" value="InterPro"/>
</dbReference>
<organism evidence="9 10">
    <name type="scientific">Amycolatopsis decaplanina DSM 44594</name>
    <dbReference type="NCBI Taxonomy" id="1284240"/>
    <lineage>
        <taxon>Bacteria</taxon>
        <taxon>Bacillati</taxon>
        <taxon>Actinomycetota</taxon>
        <taxon>Actinomycetes</taxon>
        <taxon>Pseudonocardiales</taxon>
        <taxon>Pseudonocardiaceae</taxon>
        <taxon>Amycolatopsis</taxon>
    </lineage>
</organism>
<dbReference type="GO" id="GO:0051537">
    <property type="term" value="F:2 iron, 2 sulfur cluster binding"/>
    <property type="evidence" value="ECO:0007669"/>
    <property type="project" value="UniProtKB-KW"/>
</dbReference>